<dbReference type="InterPro" id="IPR034035">
    <property type="entry name" value="Astacin-like_dom"/>
</dbReference>
<keyword evidence="2 8" id="KW-0645">Protease</keyword>
<dbReference type="Gene3D" id="3.40.390.10">
    <property type="entry name" value="Collagenase (Catalytic Domain)"/>
    <property type="match status" value="1"/>
</dbReference>
<reference evidence="12" key="1">
    <citation type="submission" date="2020-06" db="EMBL/GenBank/DDBJ databases">
        <title>Draft genome of Bugula neritina, a colonial animal packing powerful symbionts and potential medicines.</title>
        <authorList>
            <person name="Rayko M."/>
        </authorList>
    </citation>
    <scope>NUCLEOTIDE SEQUENCE [LARGE SCALE GENOMIC DNA]</scope>
    <source>
        <strain evidence="12">Kwan_BN1</strain>
    </source>
</reference>
<protein>
    <recommendedName>
        <fullName evidence="9">Metalloendopeptidase</fullName>
        <ecNumber evidence="9">3.4.24.-</ecNumber>
    </recommendedName>
</protein>
<keyword evidence="3 8" id="KW-0479">Metal-binding</keyword>
<dbReference type="SMART" id="SM00254">
    <property type="entry name" value="ShKT"/>
    <property type="match status" value="3"/>
</dbReference>
<evidence type="ECO:0000259" key="11">
    <source>
        <dbReference type="PROSITE" id="PS51864"/>
    </source>
</evidence>
<dbReference type="GO" id="GO:0006508">
    <property type="term" value="P:proteolysis"/>
    <property type="evidence" value="ECO:0007669"/>
    <property type="project" value="UniProtKB-KW"/>
</dbReference>
<dbReference type="SUPFAM" id="SSF55486">
    <property type="entry name" value="Metalloproteases ('zincins'), catalytic domain"/>
    <property type="match status" value="1"/>
</dbReference>
<dbReference type="Pfam" id="PF01549">
    <property type="entry name" value="ShK"/>
    <property type="match status" value="3"/>
</dbReference>
<feature type="domain" description="Peptidase M12A" evidence="11">
    <location>
        <begin position="1"/>
        <end position="179"/>
    </location>
</feature>
<evidence type="ECO:0000256" key="9">
    <source>
        <dbReference type="RuleBase" id="RU361183"/>
    </source>
</evidence>
<dbReference type="GO" id="GO:0008270">
    <property type="term" value="F:zinc ion binding"/>
    <property type="evidence" value="ECO:0007669"/>
    <property type="project" value="UniProtKB-UniRule"/>
</dbReference>
<feature type="binding site" evidence="8">
    <location>
        <position position="79"/>
    </location>
    <ligand>
        <name>Zn(2+)</name>
        <dbReference type="ChEBI" id="CHEBI:29105"/>
        <note>catalytic</note>
    </ligand>
</feature>
<feature type="disulfide bond" evidence="7">
    <location>
        <begin position="304"/>
        <end position="322"/>
    </location>
</feature>
<dbReference type="EMBL" id="VXIV02000782">
    <property type="protein sequence ID" value="KAF6036085.1"/>
    <property type="molecule type" value="Genomic_DNA"/>
</dbReference>
<dbReference type="GO" id="GO:0004222">
    <property type="term" value="F:metalloendopeptidase activity"/>
    <property type="evidence" value="ECO:0007669"/>
    <property type="project" value="UniProtKB-UniRule"/>
</dbReference>
<keyword evidence="5 8" id="KW-0862">Zinc</keyword>
<evidence type="ECO:0000256" key="3">
    <source>
        <dbReference type="ARBA" id="ARBA00022723"/>
    </source>
</evidence>
<comment type="cofactor">
    <cofactor evidence="8 9">
        <name>Zn(2+)</name>
        <dbReference type="ChEBI" id="CHEBI:29105"/>
    </cofactor>
    <text evidence="8 9">Binds 1 zinc ion per subunit.</text>
</comment>
<accession>A0A7J7KD10</accession>
<evidence type="ECO:0000259" key="10">
    <source>
        <dbReference type="PROSITE" id="PS51670"/>
    </source>
</evidence>
<dbReference type="PANTHER" id="PTHR10127:SF780">
    <property type="entry name" value="METALLOENDOPEPTIDASE"/>
    <property type="match status" value="1"/>
</dbReference>
<dbReference type="InterPro" id="IPR003582">
    <property type="entry name" value="ShKT_dom"/>
</dbReference>
<feature type="binding site" evidence="8">
    <location>
        <position position="85"/>
    </location>
    <ligand>
        <name>Zn(2+)</name>
        <dbReference type="ChEBI" id="CHEBI:29105"/>
        <note>catalytic</note>
    </ligand>
</feature>
<evidence type="ECO:0000256" key="1">
    <source>
        <dbReference type="ARBA" id="ARBA00002657"/>
    </source>
</evidence>
<evidence type="ECO:0000256" key="5">
    <source>
        <dbReference type="ARBA" id="ARBA00022833"/>
    </source>
</evidence>
<proteinExistence type="predicted"/>
<dbReference type="PROSITE" id="PS51670">
    <property type="entry name" value="SHKT"/>
    <property type="match status" value="3"/>
</dbReference>
<evidence type="ECO:0000256" key="4">
    <source>
        <dbReference type="ARBA" id="ARBA00022801"/>
    </source>
</evidence>
<gene>
    <name evidence="12" type="ORF">EB796_005612</name>
</gene>
<organism evidence="12 13">
    <name type="scientific">Bugula neritina</name>
    <name type="common">Brown bryozoan</name>
    <name type="synonym">Sertularia neritina</name>
    <dbReference type="NCBI Taxonomy" id="10212"/>
    <lineage>
        <taxon>Eukaryota</taxon>
        <taxon>Metazoa</taxon>
        <taxon>Spiralia</taxon>
        <taxon>Lophotrochozoa</taxon>
        <taxon>Bryozoa</taxon>
        <taxon>Gymnolaemata</taxon>
        <taxon>Cheilostomatida</taxon>
        <taxon>Flustrina</taxon>
        <taxon>Buguloidea</taxon>
        <taxon>Bugulidae</taxon>
        <taxon>Bugula</taxon>
    </lineage>
</organism>
<feature type="domain" description="ShKT" evidence="10">
    <location>
        <begin position="189"/>
        <end position="225"/>
    </location>
</feature>
<dbReference type="EC" id="3.4.24.-" evidence="9"/>
<comment type="function">
    <text evidence="1">Metalloprotease.</text>
</comment>
<feature type="binding site" evidence="8">
    <location>
        <position position="75"/>
    </location>
    <ligand>
        <name>Zn(2+)</name>
        <dbReference type="ChEBI" id="CHEBI:29105"/>
        <note>catalytic</note>
    </ligand>
</feature>
<keyword evidence="4 8" id="KW-0378">Hydrolase</keyword>
<keyword evidence="7" id="KW-1015">Disulfide bond</keyword>
<feature type="active site" evidence="8">
    <location>
        <position position="76"/>
    </location>
</feature>
<comment type="caution">
    <text evidence="12">The sequence shown here is derived from an EMBL/GenBank/DDBJ whole genome shotgun (WGS) entry which is preliminary data.</text>
</comment>
<dbReference type="Proteomes" id="UP000593567">
    <property type="component" value="Unassembled WGS sequence"/>
</dbReference>
<name>A0A7J7KD10_BUGNE</name>
<evidence type="ECO:0000256" key="8">
    <source>
        <dbReference type="PROSITE-ProRule" id="PRU01211"/>
    </source>
</evidence>
<dbReference type="SMART" id="SM00235">
    <property type="entry name" value="ZnMc"/>
    <property type="match status" value="1"/>
</dbReference>
<dbReference type="PRINTS" id="PR00480">
    <property type="entry name" value="ASTACIN"/>
</dbReference>
<keyword evidence="6 8" id="KW-0482">Metalloprotease</keyword>
<dbReference type="InterPro" id="IPR001506">
    <property type="entry name" value="Peptidase_M12A"/>
</dbReference>
<comment type="caution">
    <text evidence="7">Lacks conserved residue(s) required for the propagation of feature annotation.</text>
</comment>
<dbReference type="OrthoDB" id="6061307at2759"/>
<dbReference type="AlphaFoldDB" id="A0A7J7KD10"/>
<dbReference type="Gene3D" id="1.10.10.1940">
    <property type="match status" value="2"/>
</dbReference>
<feature type="domain" description="ShKT" evidence="10">
    <location>
        <begin position="241"/>
        <end position="277"/>
    </location>
</feature>
<feature type="disulfide bond" evidence="7">
    <location>
        <begin position="313"/>
        <end position="326"/>
    </location>
</feature>
<dbReference type="InterPro" id="IPR006026">
    <property type="entry name" value="Peptidase_Metallo"/>
</dbReference>
<dbReference type="Pfam" id="PF01400">
    <property type="entry name" value="Astacin"/>
    <property type="match status" value="1"/>
</dbReference>
<evidence type="ECO:0000313" key="13">
    <source>
        <dbReference type="Proteomes" id="UP000593567"/>
    </source>
</evidence>
<dbReference type="PANTHER" id="PTHR10127">
    <property type="entry name" value="DISCOIDIN, CUB, EGF, LAMININ , AND ZINC METALLOPROTEASE DOMAIN CONTAINING"/>
    <property type="match status" value="1"/>
</dbReference>
<evidence type="ECO:0000256" key="7">
    <source>
        <dbReference type="PROSITE-ProRule" id="PRU01005"/>
    </source>
</evidence>
<sequence>MLIFVIAAEDRRTILAGINDYHKYTCLRLVPATSADKNRIRFQNGGGCSSYVGMVGGVQPVTLAPGCRYKGIVLHEIGHAIGFHHEQTRPDRDNYVSINTQNIFKGLEYNFQKHATTYVNTYGIPYDYKSMMHYSEHAFSKNGQPTIVARDRKSQKVMGNRNGFSFKDIQLANVIYECATEGTVAPGSCQDEDDSCTAWAKAGYCRTAKHMWYTSVKCKYSCKFCNEVTEPPTQATASPNCEDLHSSCPGWAASGLCGLAKYDYYLVPNCRKSCGRCGAATTPTTQKPTTTEAIAGCTDNHPTCSGWAEAGLCSQTYMLLNCKRSCSLCGSAARPGTADHLFTY</sequence>
<evidence type="ECO:0000313" key="12">
    <source>
        <dbReference type="EMBL" id="KAF6036085.1"/>
    </source>
</evidence>
<dbReference type="PROSITE" id="PS51864">
    <property type="entry name" value="ASTACIN"/>
    <property type="match status" value="1"/>
</dbReference>
<feature type="domain" description="ShKT" evidence="10">
    <location>
        <begin position="297"/>
        <end position="329"/>
    </location>
</feature>
<evidence type="ECO:0000256" key="2">
    <source>
        <dbReference type="ARBA" id="ARBA00022670"/>
    </source>
</evidence>
<dbReference type="CDD" id="cd04280">
    <property type="entry name" value="ZnMc_astacin_like"/>
    <property type="match status" value="1"/>
</dbReference>
<dbReference type="InterPro" id="IPR024079">
    <property type="entry name" value="MetalloPept_cat_dom_sf"/>
</dbReference>
<keyword evidence="13" id="KW-1185">Reference proteome</keyword>
<evidence type="ECO:0000256" key="6">
    <source>
        <dbReference type="ARBA" id="ARBA00023049"/>
    </source>
</evidence>